<dbReference type="InterPro" id="IPR011130">
    <property type="entry name" value="SecA_preprotein_X-link_dom"/>
</dbReference>
<feature type="transmembrane region" description="Helical" evidence="3">
    <location>
        <begin position="283"/>
        <end position="302"/>
    </location>
</feature>
<keyword evidence="3" id="KW-1133">Transmembrane helix</keyword>
<keyword evidence="3" id="KW-0812">Transmembrane</keyword>
<keyword evidence="2" id="KW-0811">Translocation</keyword>
<comment type="caution">
    <text evidence="6">The sequence shown here is derived from an EMBL/GenBank/DDBJ whole genome shotgun (WGS) entry which is preliminary data.</text>
</comment>
<dbReference type="Pfam" id="PF07517">
    <property type="entry name" value="SecA_DEAD"/>
    <property type="match status" value="1"/>
</dbReference>
<keyword evidence="1" id="KW-0813">Transport</keyword>
<proteinExistence type="predicted"/>
<evidence type="ECO:0000259" key="5">
    <source>
        <dbReference type="PROSITE" id="PS51196"/>
    </source>
</evidence>
<dbReference type="AlphaFoldDB" id="X1FK91"/>
<dbReference type="GO" id="GO:0005886">
    <property type="term" value="C:plasma membrane"/>
    <property type="evidence" value="ECO:0007669"/>
    <property type="project" value="TreeGrafter"/>
</dbReference>
<evidence type="ECO:0000256" key="3">
    <source>
        <dbReference type="SAM" id="Phobius"/>
    </source>
</evidence>
<dbReference type="SUPFAM" id="SSF52540">
    <property type="entry name" value="P-loop containing nucleoside triphosphate hydrolases"/>
    <property type="match status" value="1"/>
</dbReference>
<evidence type="ECO:0000256" key="1">
    <source>
        <dbReference type="ARBA" id="ARBA00022927"/>
    </source>
</evidence>
<dbReference type="InterPro" id="IPR027417">
    <property type="entry name" value="P-loop_NTPase"/>
</dbReference>
<organism evidence="6">
    <name type="scientific">marine sediment metagenome</name>
    <dbReference type="NCBI Taxonomy" id="412755"/>
    <lineage>
        <taxon>unclassified sequences</taxon>
        <taxon>metagenomes</taxon>
        <taxon>ecological metagenomes</taxon>
    </lineage>
</organism>
<dbReference type="CDD" id="cd17928">
    <property type="entry name" value="DEXDc_SecA"/>
    <property type="match status" value="1"/>
</dbReference>
<evidence type="ECO:0000256" key="2">
    <source>
        <dbReference type="ARBA" id="ARBA00023010"/>
    </source>
</evidence>
<dbReference type="PRINTS" id="PR00906">
    <property type="entry name" value="SECA"/>
</dbReference>
<sequence length="341" mass="39100">GEGKTLVATLPVYLNSFTGKSTHLVTVNDYLAKRDSEWMGVIYKFLGLKVGLIQHEMSTTEKKEQYRSDVIYGTNNEFGFDYLRDNMVMAKENMVQDGHWYAIIDEVDSILIDEARTPLIISGVAYGTTEIYRKFTQIVPRLEIDEDFEIDEKARTAAIKEEGVEKVEKILGIENLYSPSNFLYIHALNQALKAYHLFKKDVDYMLKDGEIIIVDEFTGRLMPGRRYSEGLHQAIEAKERVKVRDENQTLATITIQNYFRMYEKLAGMTGTALTEAAEFIICAIYYIRPVLFFFFGGGHFMLDKTYFQSQKLVDYTHPLAISLCQIIIYCYQMGTLAGKGI</sequence>
<dbReference type="InterPro" id="IPR011115">
    <property type="entry name" value="SecA_DEAD"/>
</dbReference>
<dbReference type="GO" id="GO:0043952">
    <property type="term" value="P:protein transport by the Sec complex"/>
    <property type="evidence" value="ECO:0007669"/>
    <property type="project" value="TreeGrafter"/>
</dbReference>
<dbReference type="PANTHER" id="PTHR30612">
    <property type="entry name" value="SECA INNER MEMBRANE COMPONENT OF SEC PROTEIN SECRETION SYSTEM"/>
    <property type="match status" value="1"/>
</dbReference>
<dbReference type="InterPro" id="IPR014018">
    <property type="entry name" value="SecA_motor_DEAD"/>
</dbReference>
<reference evidence="6" key="1">
    <citation type="journal article" date="2014" name="Front. Microbiol.">
        <title>High frequency of phylogenetically diverse reductive dehalogenase-homologous genes in deep subseafloor sedimentary metagenomes.</title>
        <authorList>
            <person name="Kawai M."/>
            <person name="Futagami T."/>
            <person name="Toyoda A."/>
            <person name="Takaki Y."/>
            <person name="Nishi S."/>
            <person name="Hori S."/>
            <person name="Arai W."/>
            <person name="Tsubouchi T."/>
            <person name="Morono Y."/>
            <person name="Uchiyama I."/>
            <person name="Ito T."/>
            <person name="Fujiyama A."/>
            <person name="Inagaki F."/>
            <person name="Takami H."/>
        </authorList>
    </citation>
    <scope>NUCLEOTIDE SEQUENCE</scope>
    <source>
        <strain evidence="6">Expedition CK06-06</strain>
    </source>
</reference>
<keyword evidence="1" id="KW-0653">Protein transport</keyword>
<dbReference type="GO" id="GO:0006886">
    <property type="term" value="P:intracellular protein transport"/>
    <property type="evidence" value="ECO:0007669"/>
    <property type="project" value="InterPro"/>
</dbReference>
<dbReference type="PROSITE" id="PS51196">
    <property type="entry name" value="SECA_MOTOR_DEAD"/>
    <property type="match status" value="1"/>
</dbReference>
<dbReference type="PROSITE" id="PS51192">
    <property type="entry name" value="HELICASE_ATP_BIND_1"/>
    <property type="match status" value="1"/>
</dbReference>
<evidence type="ECO:0000259" key="4">
    <source>
        <dbReference type="PROSITE" id="PS51192"/>
    </source>
</evidence>
<dbReference type="InterPro" id="IPR000185">
    <property type="entry name" value="SecA"/>
</dbReference>
<feature type="domain" description="Helicase ATP-binding" evidence="4">
    <location>
        <begin position="1"/>
        <end position="143"/>
    </location>
</feature>
<dbReference type="GO" id="GO:0005829">
    <property type="term" value="C:cytosol"/>
    <property type="evidence" value="ECO:0007669"/>
    <property type="project" value="TreeGrafter"/>
</dbReference>
<name>X1FK91_9ZZZZ</name>
<dbReference type="SMART" id="SM00958">
    <property type="entry name" value="SecA_PP_bind"/>
    <property type="match status" value="1"/>
</dbReference>
<dbReference type="PANTHER" id="PTHR30612:SF0">
    <property type="entry name" value="CHLOROPLAST PROTEIN-TRANSPORTING ATPASE"/>
    <property type="match status" value="1"/>
</dbReference>
<accession>X1FK91</accession>
<feature type="domain" description="SecA family profile" evidence="5">
    <location>
        <begin position="1"/>
        <end position="279"/>
    </location>
</feature>
<dbReference type="Gene3D" id="3.40.50.300">
    <property type="entry name" value="P-loop containing nucleotide triphosphate hydrolases"/>
    <property type="match status" value="2"/>
</dbReference>
<dbReference type="GO" id="GO:0005524">
    <property type="term" value="F:ATP binding"/>
    <property type="evidence" value="ECO:0007669"/>
    <property type="project" value="InterPro"/>
</dbReference>
<dbReference type="InterPro" id="IPR036670">
    <property type="entry name" value="SecA_X-link_sf"/>
</dbReference>
<dbReference type="EMBL" id="BARU01008819">
    <property type="protein sequence ID" value="GAH45382.1"/>
    <property type="molecule type" value="Genomic_DNA"/>
</dbReference>
<dbReference type="GO" id="GO:0006605">
    <property type="term" value="P:protein targeting"/>
    <property type="evidence" value="ECO:0007669"/>
    <property type="project" value="InterPro"/>
</dbReference>
<dbReference type="GO" id="GO:0031522">
    <property type="term" value="C:cell envelope Sec protein transport complex"/>
    <property type="evidence" value="ECO:0007669"/>
    <property type="project" value="TreeGrafter"/>
</dbReference>
<dbReference type="SUPFAM" id="SSF81767">
    <property type="entry name" value="Pre-protein crosslinking domain of SecA"/>
    <property type="match status" value="1"/>
</dbReference>
<feature type="non-terminal residue" evidence="6">
    <location>
        <position position="1"/>
    </location>
</feature>
<protein>
    <submittedName>
        <fullName evidence="6">Uncharacterized protein</fullName>
    </submittedName>
</protein>
<evidence type="ECO:0000313" key="6">
    <source>
        <dbReference type="EMBL" id="GAH45382.1"/>
    </source>
</evidence>
<gene>
    <name evidence="6" type="ORF">S03H2_17144</name>
</gene>
<dbReference type="SMART" id="SM00957">
    <property type="entry name" value="SecA_DEAD"/>
    <property type="match status" value="1"/>
</dbReference>
<dbReference type="Pfam" id="PF01043">
    <property type="entry name" value="SecA_PP_bind"/>
    <property type="match status" value="1"/>
</dbReference>
<dbReference type="InterPro" id="IPR014001">
    <property type="entry name" value="Helicase_ATP-bd"/>
</dbReference>
<keyword evidence="3" id="KW-0472">Membrane</keyword>
<dbReference type="GO" id="GO:0017038">
    <property type="term" value="P:protein import"/>
    <property type="evidence" value="ECO:0007669"/>
    <property type="project" value="InterPro"/>
</dbReference>